<accession>A0AAU9F414</accession>
<protein>
    <recommendedName>
        <fullName evidence="3">GIY-YIG nuclease family protein</fullName>
    </recommendedName>
</protein>
<dbReference type="RefSeq" id="WP_338603082.1">
    <property type="nucleotide sequence ID" value="NZ_AP028679.1"/>
</dbReference>
<sequence length="112" mass="13346">MADKKELKEMYKSMKPEMGVFRIQSRISGNCYLYSAKDLKSLMNRYRFQLARGSHPDRRLQSEWSEQGADNFIVEVLERLEYDQDETKSDYAQDLELLRMIWQDKLNLPSEA</sequence>
<reference evidence="2" key="1">
    <citation type="journal article" date="2023" name="Arch. Microbiol.">
        <title>Desulfoferula mesophilus gen. nov. sp. nov., a mesophilic sulfate-reducing bacterium isolated from a brackish lake sediment.</title>
        <authorList>
            <person name="Watanabe T."/>
            <person name="Yabe T."/>
            <person name="Tsuji J.M."/>
            <person name="Fukui M."/>
        </authorList>
    </citation>
    <scope>NUCLEOTIDE SEQUENCE [LARGE SCALE GENOMIC DNA]</scope>
    <source>
        <strain evidence="2">12FAK</strain>
    </source>
</reference>
<dbReference type="Proteomes" id="UP001366166">
    <property type="component" value="Chromosome"/>
</dbReference>
<organism evidence="1 2">
    <name type="scientific">Desulfoferula mesophila</name>
    <dbReference type="NCBI Taxonomy" id="3058419"/>
    <lineage>
        <taxon>Bacteria</taxon>
        <taxon>Pseudomonadati</taxon>
        <taxon>Thermodesulfobacteriota</taxon>
        <taxon>Desulfarculia</taxon>
        <taxon>Desulfarculales</taxon>
        <taxon>Desulfarculaceae</taxon>
        <taxon>Desulfoferula</taxon>
    </lineage>
</organism>
<evidence type="ECO:0000313" key="1">
    <source>
        <dbReference type="EMBL" id="BEQ16772.1"/>
    </source>
</evidence>
<name>A0AAU9F414_9BACT</name>
<evidence type="ECO:0000313" key="2">
    <source>
        <dbReference type="Proteomes" id="UP001366166"/>
    </source>
</evidence>
<dbReference type="Gene3D" id="3.40.1440.10">
    <property type="entry name" value="GIY-YIG endonuclease"/>
    <property type="match status" value="1"/>
</dbReference>
<dbReference type="SUPFAM" id="SSF82771">
    <property type="entry name" value="GIY-YIG endonuclease"/>
    <property type="match status" value="1"/>
</dbReference>
<dbReference type="KEGG" id="dmp:FAK_38380"/>
<gene>
    <name evidence="1" type="ORF">FAK_38380</name>
</gene>
<dbReference type="AlphaFoldDB" id="A0AAU9F414"/>
<dbReference type="EMBL" id="AP028679">
    <property type="protein sequence ID" value="BEQ16772.1"/>
    <property type="molecule type" value="Genomic_DNA"/>
</dbReference>
<dbReference type="InterPro" id="IPR035901">
    <property type="entry name" value="GIY-YIG_endonuc_sf"/>
</dbReference>
<evidence type="ECO:0008006" key="3">
    <source>
        <dbReference type="Google" id="ProtNLM"/>
    </source>
</evidence>
<proteinExistence type="predicted"/>
<dbReference type="CDD" id="cd10451">
    <property type="entry name" value="GIY-YIG_LuxR_like"/>
    <property type="match status" value="1"/>
</dbReference>
<keyword evidence="2" id="KW-1185">Reference proteome</keyword>